<dbReference type="RefSeq" id="WP_257595230.1">
    <property type="nucleotide sequence ID" value="NZ_JANKHH010000003.1"/>
</dbReference>
<proteinExistence type="predicted"/>
<feature type="compositionally biased region" description="Basic residues" evidence="1">
    <location>
        <begin position="13"/>
        <end position="24"/>
    </location>
</feature>
<evidence type="ECO:0000256" key="1">
    <source>
        <dbReference type="SAM" id="MobiDB-lite"/>
    </source>
</evidence>
<feature type="region of interest" description="Disordered" evidence="1">
    <location>
        <begin position="1"/>
        <end position="75"/>
    </location>
</feature>
<organism evidence="2 3">
    <name type="scientific">Parerythrobacter lacustris</name>
    <dbReference type="NCBI Taxonomy" id="2969984"/>
    <lineage>
        <taxon>Bacteria</taxon>
        <taxon>Pseudomonadati</taxon>
        <taxon>Pseudomonadota</taxon>
        <taxon>Alphaproteobacteria</taxon>
        <taxon>Sphingomonadales</taxon>
        <taxon>Erythrobacteraceae</taxon>
        <taxon>Parerythrobacter</taxon>
    </lineage>
</organism>
<gene>
    <name evidence="2" type="ORF">NSO95_05885</name>
</gene>
<reference evidence="2 3" key="1">
    <citation type="submission" date="2022-08" db="EMBL/GenBank/DDBJ databases">
        <title>Polyphasic taxonomy analysis of Qipengyuania sp.RS5-5.</title>
        <authorList>
            <person name="Xamxidin M."/>
            <person name="Wu M."/>
        </authorList>
    </citation>
    <scope>NUCLEOTIDE SEQUENCE [LARGE SCALE GENOMIC DNA]</scope>
    <source>
        <strain evidence="2 3">RS5-5</strain>
    </source>
</reference>
<protein>
    <submittedName>
        <fullName evidence="2">Uncharacterized protein</fullName>
    </submittedName>
</protein>
<name>A0ABT1XP71_9SPHN</name>
<evidence type="ECO:0000313" key="3">
    <source>
        <dbReference type="Proteomes" id="UP001206067"/>
    </source>
</evidence>
<keyword evidence="3" id="KW-1185">Reference proteome</keyword>
<accession>A0ABT1XP71</accession>
<sequence>MIDLNDPLSVRQASRRNRKTRLRKLAFPETRPTDIANADAAIDGPDAGDDGDGVRDNAGEGCAVSDLKTEQWSKA</sequence>
<dbReference type="EMBL" id="JANKHH010000003">
    <property type="protein sequence ID" value="MCR2833466.1"/>
    <property type="molecule type" value="Genomic_DNA"/>
</dbReference>
<comment type="caution">
    <text evidence="2">The sequence shown here is derived from an EMBL/GenBank/DDBJ whole genome shotgun (WGS) entry which is preliminary data.</text>
</comment>
<evidence type="ECO:0000313" key="2">
    <source>
        <dbReference type="EMBL" id="MCR2833466.1"/>
    </source>
</evidence>
<dbReference type="Proteomes" id="UP001206067">
    <property type="component" value="Unassembled WGS sequence"/>
</dbReference>
<feature type="compositionally biased region" description="Low complexity" evidence="1">
    <location>
        <begin position="34"/>
        <end position="45"/>
    </location>
</feature>